<sequence length="226" mass="24556">MTQQILEQNRELVNRTKGEVLMASLNMYRSGLVAAVWGNVSARVPGTDLVVITPSGVDYEMLIEDMLCVIDLNSEEVVEGKFKPSSERLLHLAVYRAREDVFGVMHTHSNYASAFSVAHKDIPPVVEDLAQVVGGSVTCSKYALPGTADLGKNVVKALGKKGAVLLANHGVVGVGHTVDEAFRTCLIVEKGAQIHAVAKMIGNPVLLSLDDVEHLRHEYRHSYGQK</sequence>
<dbReference type="GO" id="GO:0046872">
    <property type="term" value="F:metal ion binding"/>
    <property type="evidence" value="ECO:0007669"/>
    <property type="project" value="UniProtKB-KW"/>
</dbReference>
<dbReference type="GO" id="GO:0016832">
    <property type="term" value="F:aldehyde-lyase activity"/>
    <property type="evidence" value="ECO:0007669"/>
    <property type="project" value="TreeGrafter"/>
</dbReference>
<gene>
    <name evidence="4" type="ORF">CBW65_19470</name>
</gene>
<dbReference type="PANTHER" id="PTHR22789">
    <property type="entry name" value="FUCULOSE PHOSPHATE ALDOLASE"/>
    <property type="match status" value="1"/>
</dbReference>
<feature type="domain" description="Class II aldolase/adducin N-terminal" evidence="3">
    <location>
        <begin position="18"/>
        <end position="196"/>
    </location>
</feature>
<keyword evidence="1" id="KW-0479">Metal-binding</keyword>
<accession>A0A1Y0ISZ3</accession>
<dbReference type="InterPro" id="IPR036409">
    <property type="entry name" value="Aldolase_II/adducin_N_sf"/>
</dbReference>
<evidence type="ECO:0000259" key="3">
    <source>
        <dbReference type="SMART" id="SM01007"/>
    </source>
</evidence>
<dbReference type="KEGG" id="tum:CBW65_19470"/>
<evidence type="ECO:0000256" key="2">
    <source>
        <dbReference type="ARBA" id="ARBA00023239"/>
    </source>
</evidence>
<keyword evidence="5" id="KW-1185">Reference proteome</keyword>
<protein>
    <submittedName>
        <fullName evidence="4">Class II aldolase</fullName>
    </submittedName>
</protein>
<dbReference type="Gene3D" id="3.40.225.10">
    <property type="entry name" value="Class II aldolase/adducin N-terminal domain"/>
    <property type="match status" value="1"/>
</dbReference>
<reference evidence="5" key="1">
    <citation type="submission" date="2017-05" db="EMBL/GenBank/DDBJ databases">
        <authorList>
            <person name="Sung H."/>
        </authorList>
    </citation>
    <scope>NUCLEOTIDE SEQUENCE [LARGE SCALE GENOMIC DNA]</scope>
    <source>
        <strain evidence="5">AR23208</strain>
    </source>
</reference>
<organism evidence="4 5">
    <name type="scientific">Tumebacillus avium</name>
    <dbReference type="NCBI Taxonomy" id="1903704"/>
    <lineage>
        <taxon>Bacteria</taxon>
        <taxon>Bacillati</taxon>
        <taxon>Bacillota</taxon>
        <taxon>Bacilli</taxon>
        <taxon>Bacillales</taxon>
        <taxon>Alicyclobacillaceae</taxon>
        <taxon>Tumebacillus</taxon>
    </lineage>
</organism>
<dbReference type="Pfam" id="PF00596">
    <property type="entry name" value="Aldolase_II"/>
    <property type="match status" value="1"/>
</dbReference>
<evidence type="ECO:0000313" key="5">
    <source>
        <dbReference type="Proteomes" id="UP000195437"/>
    </source>
</evidence>
<dbReference type="InterPro" id="IPR050197">
    <property type="entry name" value="Aldolase_class_II_sugar_metab"/>
</dbReference>
<dbReference type="Proteomes" id="UP000195437">
    <property type="component" value="Chromosome"/>
</dbReference>
<dbReference type="EMBL" id="CP021434">
    <property type="protein sequence ID" value="ARU62916.1"/>
    <property type="molecule type" value="Genomic_DNA"/>
</dbReference>
<keyword evidence="2" id="KW-0456">Lyase</keyword>
<dbReference type="SMART" id="SM01007">
    <property type="entry name" value="Aldolase_II"/>
    <property type="match status" value="1"/>
</dbReference>
<dbReference type="RefSeq" id="WP_087458266.1">
    <property type="nucleotide sequence ID" value="NZ_CP021434.1"/>
</dbReference>
<name>A0A1Y0ISZ3_9BACL</name>
<evidence type="ECO:0000256" key="1">
    <source>
        <dbReference type="ARBA" id="ARBA00022723"/>
    </source>
</evidence>
<dbReference type="GO" id="GO:0005829">
    <property type="term" value="C:cytosol"/>
    <property type="evidence" value="ECO:0007669"/>
    <property type="project" value="TreeGrafter"/>
</dbReference>
<dbReference type="InterPro" id="IPR001303">
    <property type="entry name" value="Aldolase_II/adducin_N"/>
</dbReference>
<proteinExistence type="predicted"/>
<dbReference type="OrthoDB" id="9786287at2"/>
<evidence type="ECO:0000313" key="4">
    <source>
        <dbReference type="EMBL" id="ARU62916.1"/>
    </source>
</evidence>
<dbReference type="SUPFAM" id="SSF53639">
    <property type="entry name" value="AraD/HMP-PK domain-like"/>
    <property type="match status" value="1"/>
</dbReference>
<dbReference type="PANTHER" id="PTHR22789:SF0">
    <property type="entry name" value="3-OXO-TETRONATE 4-PHOSPHATE DECARBOXYLASE-RELATED"/>
    <property type="match status" value="1"/>
</dbReference>
<dbReference type="AlphaFoldDB" id="A0A1Y0ISZ3"/>
<dbReference type="GO" id="GO:0019323">
    <property type="term" value="P:pentose catabolic process"/>
    <property type="evidence" value="ECO:0007669"/>
    <property type="project" value="TreeGrafter"/>
</dbReference>